<gene>
    <name evidence="7" type="ORF">OG367_34890</name>
</gene>
<keyword evidence="2 4" id="KW-0560">Oxidoreductase</keyword>
<dbReference type="InterPro" id="IPR006140">
    <property type="entry name" value="D-isomer_DH_NAD-bd"/>
</dbReference>
<dbReference type="InterPro" id="IPR006139">
    <property type="entry name" value="D-isomer_2_OHA_DH_cat_dom"/>
</dbReference>
<keyword evidence="3" id="KW-0520">NAD</keyword>
<evidence type="ECO:0000313" key="7">
    <source>
        <dbReference type="EMBL" id="WUX41100.1"/>
    </source>
</evidence>
<organism evidence="7 8">
    <name type="scientific">Streptomyces anulatus</name>
    <name type="common">Streptomyces chrysomallus</name>
    <dbReference type="NCBI Taxonomy" id="1892"/>
    <lineage>
        <taxon>Bacteria</taxon>
        <taxon>Bacillati</taxon>
        <taxon>Actinomycetota</taxon>
        <taxon>Actinomycetes</taxon>
        <taxon>Kitasatosporales</taxon>
        <taxon>Streptomycetaceae</taxon>
        <taxon>Streptomyces</taxon>
    </lineage>
</organism>
<evidence type="ECO:0000313" key="8">
    <source>
        <dbReference type="Proteomes" id="UP001431926"/>
    </source>
</evidence>
<evidence type="ECO:0000256" key="4">
    <source>
        <dbReference type="RuleBase" id="RU003719"/>
    </source>
</evidence>
<evidence type="ECO:0000259" key="6">
    <source>
        <dbReference type="Pfam" id="PF02826"/>
    </source>
</evidence>
<dbReference type="CDD" id="cd12167">
    <property type="entry name" value="2-Hacid_dh_8"/>
    <property type="match status" value="1"/>
</dbReference>
<proteinExistence type="inferred from homology"/>
<dbReference type="EMBL" id="CP109491">
    <property type="protein sequence ID" value="WUX41100.1"/>
    <property type="molecule type" value="Genomic_DNA"/>
</dbReference>
<evidence type="ECO:0000256" key="2">
    <source>
        <dbReference type="ARBA" id="ARBA00023002"/>
    </source>
</evidence>
<dbReference type="PANTHER" id="PTHR10996">
    <property type="entry name" value="2-HYDROXYACID DEHYDROGENASE-RELATED"/>
    <property type="match status" value="1"/>
</dbReference>
<name>A0ABZ1ZRN9_STRAQ</name>
<dbReference type="Pfam" id="PF00389">
    <property type="entry name" value="2-Hacid_dh"/>
    <property type="match status" value="1"/>
</dbReference>
<comment type="similarity">
    <text evidence="1 4">Belongs to the D-isomer specific 2-hydroxyacid dehydrogenase family.</text>
</comment>
<dbReference type="PANTHER" id="PTHR10996:SF178">
    <property type="entry name" value="2-HYDROXYACID DEHYDROGENASE YGL185C-RELATED"/>
    <property type="match status" value="1"/>
</dbReference>
<evidence type="ECO:0000256" key="1">
    <source>
        <dbReference type="ARBA" id="ARBA00005854"/>
    </source>
</evidence>
<dbReference type="InterPro" id="IPR029753">
    <property type="entry name" value="D-isomer_DH_CS"/>
</dbReference>
<sequence>MTDTRRGPAALLVMEEERRADVYPTHVLDEIGELAHWQGPALTRDALGRDPGVLEGVEVLLTGWGAPVLDADLLAHAPELKAVLVAAGSVRHLTTPEFWARGIPIVSAAAANARPVAEFTLGQILLGLKQVHRLGREAAAARRYPRDPRVAGGYGSRVGLFGLGQIGRLVAEHLRRFDVEVLACDPVVEPAVARGWGIRLTGIEELFASCDVVSVHAPLLPETEGVVNGPLVSLLPEGATLVNTARGAVLNEPEVIGVLRDRPDLTAVLDVTFPEPPDPLSPLFTLPNVVLTPHLAGAMGRERARLGELVRDELRRLVCGDPLLHAVEPAVAATRA</sequence>
<dbReference type="PROSITE" id="PS00670">
    <property type="entry name" value="D_2_HYDROXYACID_DH_2"/>
    <property type="match status" value="1"/>
</dbReference>
<dbReference type="Pfam" id="PF02826">
    <property type="entry name" value="2-Hacid_dh_C"/>
    <property type="match status" value="1"/>
</dbReference>
<dbReference type="InterPro" id="IPR050223">
    <property type="entry name" value="D-isomer_2-hydroxyacid_DH"/>
</dbReference>
<reference evidence="7" key="1">
    <citation type="submission" date="2022-10" db="EMBL/GenBank/DDBJ databases">
        <title>The complete genomes of actinobacterial strains from the NBC collection.</title>
        <authorList>
            <person name="Joergensen T.S."/>
            <person name="Alvarez Arevalo M."/>
            <person name="Sterndorff E.B."/>
            <person name="Faurdal D."/>
            <person name="Vuksanovic O."/>
            <person name="Mourched A.-S."/>
            <person name="Charusanti P."/>
            <person name="Shaw S."/>
            <person name="Blin K."/>
            <person name="Weber T."/>
        </authorList>
    </citation>
    <scope>NUCLEOTIDE SEQUENCE</scope>
    <source>
        <strain evidence="7">NBC_01436</strain>
    </source>
</reference>
<dbReference type="RefSeq" id="WP_329358888.1">
    <property type="nucleotide sequence ID" value="NZ_CP109490.1"/>
</dbReference>
<dbReference type="SUPFAM" id="SSF51735">
    <property type="entry name" value="NAD(P)-binding Rossmann-fold domains"/>
    <property type="match status" value="1"/>
</dbReference>
<dbReference type="Gene3D" id="3.40.50.720">
    <property type="entry name" value="NAD(P)-binding Rossmann-like Domain"/>
    <property type="match status" value="2"/>
</dbReference>
<protein>
    <submittedName>
        <fullName evidence="7">Hydroxyacid dehydrogenase</fullName>
    </submittedName>
</protein>
<feature type="domain" description="D-isomer specific 2-hydroxyacid dehydrogenase catalytic" evidence="5">
    <location>
        <begin position="55"/>
        <end position="327"/>
    </location>
</feature>
<keyword evidence="8" id="KW-1185">Reference proteome</keyword>
<evidence type="ECO:0000256" key="3">
    <source>
        <dbReference type="ARBA" id="ARBA00023027"/>
    </source>
</evidence>
<dbReference type="SUPFAM" id="SSF52283">
    <property type="entry name" value="Formate/glycerate dehydrogenase catalytic domain-like"/>
    <property type="match status" value="1"/>
</dbReference>
<evidence type="ECO:0000259" key="5">
    <source>
        <dbReference type="Pfam" id="PF00389"/>
    </source>
</evidence>
<accession>A0ABZ1ZRN9</accession>
<dbReference type="InterPro" id="IPR036291">
    <property type="entry name" value="NAD(P)-bd_dom_sf"/>
</dbReference>
<dbReference type="Proteomes" id="UP001431926">
    <property type="component" value="Chromosome"/>
</dbReference>
<feature type="domain" description="D-isomer specific 2-hydroxyacid dehydrogenase NAD-binding" evidence="6">
    <location>
        <begin position="123"/>
        <end position="296"/>
    </location>
</feature>